<dbReference type="OrthoDB" id="9815939at2"/>
<evidence type="ECO:0000313" key="3">
    <source>
        <dbReference type="Proteomes" id="UP000248749"/>
    </source>
</evidence>
<dbReference type="AlphaFoldDB" id="A0A2W2C8U9"/>
<sequence length="87" mass="9319">MIGRYADQPQLDVAQDDGTTRPMSTPRISVAPRTDVVYPVRAGDRLDLLAAAALNDSTRWWVIADANPAADALTLEEPGTMLAVPDA</sequence>
<feature type="region of interest" description="Disordered" evidence="1">
    <location>
        <begin position="1"/>
        <end position="28"/>
    </location>
</feature>
<dbReference type="EMBL" id="POUB01000122">
    <property type="protein sequence ID" value="PZF95815.1"/>
    <property type="molecule type" value="Genomic_DNA"/>
</dbReference>
<evidence type="ECO:0008006" key="4">
    <source>
        <dbReference type="Google" id="ProtNLM"/>
    </source>
</evidence>
<comment type="caution">
    <text evidence="2">The sequence shown here is derived from an EMBL/GenBank/DDBJ whole genome shotgun (WGS) entry which is preliminary data.</text>
</comment>
<reference evidence="2 3" key="1">
    <citation type="submission" date="2018-01" db="EMBL/GenBank/DDBJ databases">
        <title>Draft genome sequence of Salinispora sp. 13K206.</title>
        <authorList>
            <person name="Sahin N."/>
            <person name="Saygin H."/>
            <person name="Ay H."/>
        </authorList>
    </citation>
    <scope>NUCLEOTIDE SEQUENCE [LARGE SCALE GENOMIC DNA]</scope>
    <source>
        <strain evidence="2 3">13K206</strain>
    </source>
</reference>
<organism evidence="2 3">
    <name type="scientific">Micromonospora deserti</name>
    <dbReference type="NCBI Taxonomy" id="2070366"/>
    <lineage>
        <taxon>Bacteria</taxon>
        <taxon>Bacillati</taxon>
        <taxon>Actinomycetota</taxon>
        <taxon>Actinomycetes</taxon>
        <taxon>Micromonosporales</taxon>
        <taxon>Micromonosporaceae</taxon>
        <taxon>Micromonospora</taxon>
    </lineage>
</organism>
<name>A0A2W2C8U9_9ACTN</name>
<protein>
    <recommendedName>
        <fullName evidence="4">LysM domain-containing protein</fullName>
    </recommendedName>
</protein>
<accession>A0A2W2C8U9</accession>
<evidence type="ECO:0000313" key="2">
    <source>
        <dbReference type="EMBL" id="PZF95815.1"/>
    </source>
</evidence>
<evidence type="ECO:0000256" key="1">
    <source>
        <dbReference type="SAM" id="MobiDB-lite"/>
    </source>
</evidence>
<dbReference type="Proteomes" id="UP000248749">
    <property type="component" value="Unassembled WGS sequence"/>
</dbReference>
<dbReference type="RefSeq" id="WP_111135358.1">
    <property type="nucleotide sequence ID" value="NZ_POUB01000122.1"/>
</dbReference>
<proteinExistence type="predicted"/>
<gene>
    <name evidence="2" type="ORF">C1I99_17825</name>
</gene>
<keyword evidence="3" id="KW-1185">Reference proteome</keyword>